<reference evidence="7" key="1">
    <citation type="journal article" date="2020" name="mSystems">
        <title>Genome- and Community-Level Interaction Insights into Carbon Utilization and Element Cycling Functions of Hydrothermarchaeota in Hydrothermal Sediment.</title>
        <authorList>
            <person name="Zhou Z."/>
            <person name="Liu Y."/>
            <person name="Xu W."/>
            <person name="Pan J."/>
            <person name="Luo Z.H."/>
            <person name="Li M."/>
        </authorList>
    </citation>
    <scope>NUCLEOTIDE SEQUENCE [LARGE SCALE GENOMIC DNA]</scope>
    <source>
        <strain evidence="7">SpSt-914</strain>
    </source>
</reference>
<evidence type="ECO:0000256" key="6">
    <source>
        <dbReference type="SAM" id="MobiDB-lite"/>
    </source>
</evidence>
<evidence type="ECO:0000256" key="2">
    <source>
        <dbReference type="ARBA" id="ARBA00023186"/>
    </source>
</evidence>
<dbReference type="PANTHER" id="PTHR21237:SF23">
    <property type="entry name" value="GRPE PROTEIN HOMOLOG, MITOCHONDRIAL"/>
    <property type="match status" value="1"/>
</dbReference>
<feature type="region of interest" description="Disordered" evidence="6">
    <location>
        <begin position="170"/>
        <end position="194"/>
    </location>
</feature>
<dbReference type="GO" id="GO:0042803">
    <property type="term" value="F:protein homodimerization activity"/>
    <property type="evidence" value="ECO:0007669"/>
    <property type="project" value="InterPro"/>
</dbReference>
<organism evidence="7">
    <name type="scientific">candidate division WOR-3 bacterium</name>
    <dbReference type="NCBI Taxonomy" id="2052148"/>
    <lineage>
        <taxon>Bacteria</taxon>
        <taxon>Bacteria division WOR-3</taxon>
    </lineage>
</organism>
<keyword evidence="3" id="KW-0963">Cytoplasm</keyword>
<dbReference type="GO" id="GO:0051087">
    <property type="term" value="F:protein-folding chaperone binding"/>
    <property type="evidence" value="ECO:0007669"/>
    <property type="project" value="InterPro"/>
</dbReference>
<dbReference type="HAMAP" id="MF_01151">
    <property type="entry name" value="GrpE"/>
    <property type="match status" value="1"/>
</dbReference>
<comment type="subunit">
    <text evidence="3">Homodimer.</text>
</comment>
<dbReference type="CDD" id="cd00446">
    <property type="entry name" value="GrpE"/>
    <property type="match status" value="1"/>
</dbReference>
<evidence type="ECO:0000256" key="4">
    <source>
        <dbReference type="RuleBase" id="RU000639"/>
    </source>
</evidence>
<dbReference type="InterPro" id="IPR009012">
    <property type="entry name" value="GrpE_head"/>
</dbReference>
<dbReference type="Gene3D" id="3.90.20.20">
    <property type="match status" value="1"/>
</dbReference>
<comment type="subcellular location">
    <subcellularLocation>
        <location evidence="3">Cytoplasm</location>
    </subcellularLocation>
</comment>
<dbReference type="GO" id="GO:0005737">
    <property type="term" value="C:cytoplasm"/>
    <property type="evidence" value="ECO:0007669"/>
    <property type="project" value="UniProtKB-SubCell"/>
</dbReference>
<dbReference type="SUPFAM" id="SSF51064">
    <property type="entry name" value="Head domain of nucleotide exchange factor GrpE"/>
    <property type="match status" value="1"/>
</dbReference>
<proteinExistence type="inferred from homology"/>
<dbReference type="SUPFAM" id="SSF58014">
    <property type="entry name" value="Coiled-coil domain of nucleotide exchange factor GrpE"/>
    <property type="match status" value="1"/>
</dbReference>
<protein>
    <recommendedName>
        <fullName evidence="3 4">Protein GrpE</fullName>
    </recommendedName>
    <alternativeName>
        <fullName evidence="3">HSP-70 cofactor</fullName>
    </alternativeName>
</protein>
<evidence type="ECO:0000256" key="5">
    <source>
        <dbReference type="RuleBase" id="RU004478"/>
    </source>
</evidence>
<keyword evidence="2 3" id="KW-0143">Chaperone</keyword>
<dbReference type="PANTHER" id="PTHR21237">
    <property type="entry name" value="GRPE PROTEIN"/>
    <property type="match status" value="1"/>
</dbReference>
<comment type="caution">
    <text evidence="7">The sequence shown here is derived from an EMBL/GenBank/DDBJ whole genome shotgun (WGS) entry which is preliminary data.</text>
</comment>
<dbReference type="PRINTS" id="PR00773">
    <property type="entry name" value="GRPEPROTEIN"/>
</dbReference>
<dbReference type="GO" id="GO:0000774">
    <property type="term" value="F:adenyl-nucleotide exchange factor activity"/>
    <property type="evidence" value="ECO:0007669"/>
    <property type="project" value="InterPro"/>
</dbReference>
<comment type="similarity">
    <text evidence="1 3 5">Belongs to the GrpE family.</text>
</comment>
<dbReference type="Gene3D" id="2.30.22.10">
    <property type="entry name" value="Head domain of nucleotide exchange factor GrpE"/>
    <property type="match status" value="1"/>
</dbReference>
<sequence length="194" mass="21848">MDIVENRAHNRKEKKGPVTELVERVYELEVIAQTLKNDYLRALADFDNFRRRMERDIEIKKREGVEALICDLLPVLDNFERALNASGDNAEGIKKGVELIYRQLVSILEGYGLKGFSCVGEKFDPRRAEAVGYVECATPEEDNQVVEEVCRGYEVAGRVIRPSRVKVGKIGSKLESSPEAGTGEIEQENQESNS</sequence>
<evidence type="ECO:0000256" key="1">
    <source>
        <dbReference type="ARBA" id="ARBA00009054"/>
    </source>
</evidence>
<keyword evidence="3 4" id="KW-0346">Stress response</keyword>
<gene>
    <name evidence="3" type="primary">grpE</name>
    <name evidence="7" type="ORF">ENX16_04155</name>
</gene>
<dbReference type="GO" id="GO:0006457">
    <property type="term" value="P:protein folding"/>
    <property type="evidence" value="ECO:0007669"/>
    <property type="project" value="InterPro"/>
</dbReference>
<feature type="compositionally biased region" description="Acidic residues" evidence="6">
    <location>
        <begin position="185"/>
        <end position="194"/>
    </location>
</feature>
<dbReference type="InterPro" id="IPR013805">
    <property type="entry name" value="GrpE_CC"/>
</dbReference>
<evidence type="ECO:0000313" key="7">
    <source>
        <dbReference type="EMBL" id="HGD13253.1"/>
    </source>
</evidence>
<accession>A0A7V3PTQ7</accession>
<dbReference type="Pfam" id="PF01025">
    <property type="entry name" value="GrpE"/>
    <property type="match status" value="1"/>
</dbReference>
<name>A0A7V3PTQ7_UNCW3</name>
<dbReference type="PROSITE" id="PS01071">
    <property type="entry name" value="GRPE"/>
    <property type="match status" value="1"/>
</dbReference>
<evidence type="ECO:0000256" key="3">
    <source>
        <dbReference type="HAMAP-Rule" id="MF_01151"/>
    </source>
</evidence>
<dbReference type="InterPro" id="IPR000740">
    <property type="entry name" value="GrpE"/>
</dbReference>
<dbReference type="AlphaFoldDB" id="A0A7V3PTQ7"/>
<comment type="function">
    <text evidence="3 4">Participates actively in the response to hyperosmotic and heat shock by preventing the aggregation of stress-denatured proteins, in association with DnaK and GrpE. It is the nucleotide exchange factor for DnaK and may function as a thermosensor. Unfolded proteins bind initially to DnaJ; upon interaction with the DnaJ-bound protein, DnaK hydrolyzes its bound ATP, resulting in the formation of a stable complex. GrpE releases ADP from DnaK; ATP binding to DnaK triggers the release of the substrate protein, thus completing the reaction cycle. Several rounds of ATP-dependent interactions between DnaJ, DnaK and GrpE are required for fully efficient folding.</text>
</comment>
<dbReference type="GO" id="GO:0051082">
    <property type="term" value="F:unfolded protein binding"/>
    <property type="evidence" value="ECO:0007669"/>
    <property type="project" value="TreeGrafter"/>
</dbReference>
<dbReference type="EMBL" id="DTMZ01000099">
    <property type="protein sequence ID" value="HGD13253.1"/>
    <property type="molecule type" value="Genomic_DNA"/>
</dbReference>